<keyword evidence="4" id="KW-0479">Metal-binding</keyword>
<evidence type="ECO:0000256" key="1">
    <source>
        <dbReference type="ARBA" id="ARBA00001966"/>
    </source>
</evidence>
<evidence type="ECO:0000256" key="7">
    <source>
        <dbReference type="ARBA" id="ARBA00023239"/>
    </source>
</evidence>
<comment type="pathway">
    <text evidence="2">Carbohydrate metabolism; tricarboxylic acid cycle; isocitrate from oxaloacetate: step 2/2.</text>
</comment>
<keyword evidence="9" id="KW-0004">4Fe-4S</keyword>
<reference evidence="13" key="1">
    <citation type="submission" date="2024-06" db="EMBL/GenBank/DDBJ databases">
        <title>Hwangdonia haimaensis gen. nov., sp. nov., a member of the family Flavobacteriaceae isolated from the haima cold seep.</title>
        <authorList>
            <person name="Li J."/>
        </authorList>
    </citation>
    <scope>NUCLEOTIDE SEQUENCE [LARGE SCALE GENOMIC DNA]</scope>
    <source>
        <strain evidence="13">SCSIO 19198</strain>
    </source>
</reference>
<dbReference type="GO" id="GO:0003994">
    <property type="term" value="F:aconitate hydratase activity"/>
    <property type="evidence" value="ECO:0007669"/>
    <property type="project" value="UniProtKB-EC"/>
</dbReference>
<organism evidence="12 13">
    <name type="scientific">Hwangdonia lutea</name>
    <dbReference type="NCBI Taxonomy" id="3075823"/>
    <lineage>
        <taxon>Bacteria</taxon>
        <taxon>Pseudomonadati</taxon>
        <taxon>Bacteroidota</taxon>
        <taxon>Flavobacteriia</taxon>
        <taxon>Flavobacteriales</taxon>
        <taxon>Flavobacteriaceae</taxon>
        <taxon>Hwangdonia</taxon>
    </lineage>
</organism>
<proteinExistence type="inferred from homology"/>
<dbReference type="InterPro" id="IPR015931">
    <property type="entry name" value="Acnase/IPM_dHydase_lsu_aba_1/3"/>
</dbReference>
<keyword evidence="7 9" id="KW-0456">Lyase</keyword>
<dbReference type="GO" id="GO:0051539">
    <property type="term" value="F:4 iron, 4 sulfur cluster binding"/>
    <property type="evidence" value="ECO:0007669"/>
    <property type="project" value="UniProtKB-KW"/>
</dbReference>
<dbReference type="InterPro" id="IPR001030">
    <property type="entry name" value="Acoase/IPM_deHydtase_lsu_aba"/>
</dbReference>
<dbReference type="EMBL" id="CP136521">
    <property type="protein sequence ID" value="WOD44592.1"/>
    <property type="molecule type" value="Genomic_DNA"/>
</dbReference>
<dbReference type="CDD" id="cd01580">
    <property type="entry name" value="AcnA_IRP_Swivel"/>
    <property type="match status" value="1"/>
</dbReference>
<feature type="domain" description="Aconitase A/isopropylmalate dehydratase small subunit swivel" evidence="11">
    <location>
        <begin position="727"/>
        <end position="853"/>
    </location>
</feature>
<dbReference type="RefSeq" id="WP_316984256.1">
    <property type="nucleotide sequence ID" value="NZ_CP136521.1"/>
</dbReference>
<dbReference type="Gene3D" id="6.10.190.10">
    <property type="match status" value="1"/>
</dbReference>
<dbReference type="SUPFAM" id="SSF52016">
    <property type="entry name" value="LeuD/IlvD-like"/>
    <property type="match status" value="1"/>
</dbReference>
<evidence type="ECO:0000256" key="3">
    <source>
        <dbReference type="ARBA" id="ARBA00007185"/>
    </source>
</evidence>
<keyword evidence="13" id="KW-1185">Reference proteome</keyword>
<dbReference type="NCBIfam" id="NF006757">
    <property type="entry name" value="PRK09277.1"/>
    <property type="match status" value="1"/>
</dbReference>
<dbReference type="AlphaFoldDB" id="A0AA97ENH0"/>
<feature type="domain" description="Aconitase/3-isopropylmalate dehydratase large subunit alpha/beta/alpha" evidence="10">
    <location>
        <begin position="74"/>
        <end position="597"/>
    </location>
</feature>
<dbReference type="Proteomes" id="UP001302486">
    <property type="component" value="Chromosome"/>
</dbReference>
<dbReference type="InterPro" id="IPR018136">
    <property type="entry name" value="Aconitase_4Fe-4S_BS"/>
</dbReference>
<evidence type="ECO:0000256" key="6">
    <source>
        <dbReference type="ARBA" id="ARBA00023014"/>
    </source>
</evidence>
<dbReference type="PRINTS" id="PR00415">
    <property type="entry name" value="ACONITASE"/>
</dbReference>
<dbReference type="NCBIfam" id="NF009520">
    <property type="entry name" value="PRK12881.1"/>
    <property type="match status" value="1"/>
</dbReference>
<evidence type="ECO:0000256" key="8">
    <source>
        <dbReference type="ARBA" id="ARBA00023501"/>
    </source>
</evidence>
<evidence type="ECO:0000256" key="4">
    <source>
        <dbReference type="ARBA" id="ARBA00022723"/>
    </source>
</evidence>
<evidence type="ECO:0000313" key="13">
    <source>
        <dbReference type="Proteomes" id="UP001302486"/>
    </source>
</evidence>
<comment type="catalytic activity">
    <reaction evidence="8 9">
        <text>citrate = D-threo-isocitrate</text>
        <dbReference type="Rhea" id="RHEA:10336"/>
        <dbReference type="ChEBI" id="CHEBI:15562"/>
        <dbReference type="ChEBI" id="CHEBI:16947"/>
        <dbReference type="EC" id="4.2.1.3"/>
    </reaction>
</comment>
<dbReference type="GO" id="GO:0046872">
    <property type="term" value="F:metal ion binding"/>
    <property type="evidence" value="ECO:0007669"/>
    <property type="project" value="UniProtKB-KW"/>
</dbReference>
<evidence type="ECO:0000256" key="2">
    <source>
        <dbReference type="ARBA" id="ARBA00004717"/>
    </source>
</evidence>
<protein>
    <recommendedName>
        <fullName evidence="9">Aconitate hydratase</fullName>
        <shortName evidence="9">Aconitase</shortName>
        <ecNumber evidence="9">4.2.1.3</ecNumber>
    </recommendedName>
</protein>
<evidence type="ECO:0000313" key="12">
    <source>
        <dbReference type="EMBL" id="WOD44592.1"/>
    </source>
</evidence>
<evidence type="ECO:0000256" key="9">
    <source>
        <dbReference type="RuleBase" id="RU361275"/>
    </source>
</evidence>
<dbReference type="KEGG" id="hws:RNZ46_04870"/>
<keyword evidence="5 9" id="KW-0408">Iron</keyword>
<accession>A0AA97ENH0</accession>
<evidence type="ECO:0000259" key="10">
    <source>
        <dbReference type="Pfam" id="PF00330"/>
    </source>
</evidence>
<dbReference type="InterPro" id="IPR006249">
    <property type="entry name" value="Aconitase/IRP2"/>
</dbReference>
<keyword evidence="6 9" id="KW-0411">Iron-sulfur</keyword>
<dbReference type="PANTHER" id="PTHR11670">
    <property type="entry name" value="ACONITASE/IRON-RESPONSIVE ELEMENT FAMILY MEMBER"/>
    <property type="match status" value="1"/>
</dbReference>
<dbReference type="InterPro" id="IPR000573">
    <property type="entry name" value="AconitaseA/IPMdHydase_ssu_swvl"/>
</dbReference>
<sequence>MKINKDSFKSTLSTQGNKLNIISLEKLAEAYPRIRKLPFSIRILLENALRNYDGFLINDAHIENLIQWNPKGSDASVPFKPARVLMQDFTGVPAVVDIAAIRSEAIRKGKDGSKINPKVPVDLVIDHSVQVDFFGTDYAYRKNVEYEYKRNSERYELLKWAQNAFDDFTVVPPGMGICHQVNLEYLAKGVVERDGWAYPDTLVGTDSHTPMVNGIGVVGWGAGGIEAEAALLGQPIYFSTPKVIGLQLKGKLPEGITATDMVLEITNRLRKYGVVGDFVEVFGDGLDYLSVPDRATIANMSPEFGCTITYFPIDDQTLRYMVKTNRDQAQVDLVEHYCKNNLLWRTGDEKMEYSDVVMVDLSALEPSVAGPKRPQDKIRVKDLKEQFGSLLKDIHGREYVPLEERETWYGEGGSGTRFNQRLKDRKMAEDVEIKVKNKNGDALHSVRISQENQEYAISDGSIVMAAITSCTNTSNPSVMLGAGLVAKKAIEKGIDVKPWVKTSLAPGSKVVTNYLKRSGLLQHLEALKFHVVGYGCTTCIGNSGPLAPHIERAIDDYDLVAASVLSGNRNFEARIHPKIQMNFLTSPMLVVAYAIAGRVDINLMEDPLAQDANGRDVFLKDIWPTQEEIQDAIESATTKEDYAKEYSVIFDGEEQWQNLPAPTGLDYEWKDDSTYIKEIPFFKDISVTPEPLRNIQNARVLMNLGDSVTTDHISPAGSFSEDSAAGQYLKSKGIERSMFNSYGSRRGNHEVMMRGTFANVYIKNKIATKQGGYTTYFPENKELNVYDAAIKYMENDTPLIVLAGSEYGSGSSRDWAAKGASLLGVKAVIASSYERIHRSNLVGMGVLPLKFKQGEDADKLGLNGHEHITISGIEEGLKPGKELRVTATKEDGSEITFNAITRLDSAIEIEYLKHGGILQYVLRQFLEE</sequence>
<dbReference type="InterPro" id="IPR036008">
    <property type="entry name" value="Aconitase_4Fe-4S_dom"/>
</dbReference>
<dbReference type="FunFam" id="3.20.19.10:FF:000001">
    <property type="entry name" value="Aconitate hydratase"/>
    <property type="match status" value="1"/>
</dbReference>
<dbReference type="Pfam" id="PF00330">
    <property type="entry name" value="Aconitase"/>
    <property type="match status" value="1"/>
</dbReference>
<dbReference type="NCBIfam" id="TIGR01341">
    <property type="entry name" value="aconitase_1"/>
    <property type="match status" value="1"/>
</dbReference>
<dbReference type="InterPro" id="IPR044137">
    <property type="entry name" value="AcnA_IRP_Swivel"/>
</dbReference>
<dbReference type="CDD" id="cd01586">
    <property type="entry name" value="AcnA_IRP"/>
    <property type="match status" value="1"/>
</dbReference>
<dbReference type="Gene3D" id="3.30.499.10">
    <property type="entry name" value="Aconitase, domain 3"/>
    <property type="match status" value="2"/>
</dbReference>
<evidence type="ECO:0000256" key="5">
    <source>
        <dbReference type="ARBA" id="ARBA00023004"/>
    </source>
</evidence>
<comment type="function">
    <text evidence="9">Catalyzes the isomerization of citrate to isocitrate via cis-aconitate.</text>
</comment>
<dbReference type="Pfam" id="PF00694">
    <property type="entry name" value="Aconitase_C"/>
    <property type="match status" value="1"/>
</dbReference>
<dbReference type="Gene3D" id="3.20.19.10">
    <property type="entry name" value="Aconitase, domain 4"/>
    <property type="match status" value="1"/>
</dbReference>
<dbReference type="SUPFAM" id="SSF53732">
    <property type="entry name" value="Aconitase iron-sulfur domain"/>
    <property type="match status" value="1"/>
</dbReference>
<gene>
    <name evidence="12" type="primary">acnA</name>
    <name evidence="12" type="ORF">RNZ46_04870</name>
</gene>
<name>A0AA97ENH0_9FLAO</name>
<comment type="similarity">
    <text evidence="3 9">Belongs to the aconitase/IPM isomerase family.</text>
</comment>
<dbReference type="InterPro" id="IPR015928">
    <property type="entry name" value="Aconitase/3IPM_dehydase_swvl"/>
</dbReference>
<comment type="cofactor">
    <cofactor evidence="1">
        <name>[4Fe-4S] cluster</name>
        <dbReference type="ChEBI" id="CHEBI:49883"/>
    </cofactor>
</comment>
<dbReference type="EC" id="4.2.1.3" evidence="9"/>
<dbReference type="PROSITE" id="PS00450">
    <property type="entry name" value="ACONITASE_1"/>
    <property type="match status" value="1"/>
</dbReference>
<evidence type="ECO:0000259" key="11">
    <source>
        <dbReference type="Pfam" id="PF00694"/>
    </source>
</evidence>